<dbReference type="Pfam" id="PF01403">
    <property type="entry name" value="Sema"/>
    <property type="match status" value="1"/>
</dbReference>
<dbReference type="GO" id="GO:0045499">
    <property type="term" value="F:chemorepellent activity"/>
    <property type="evidence" value="ECO:0007669"/>
    <property type="project" value="TreeGrafter"/>
</dbReference>
<dbReference type="GO" id="GO:0001755">
    <property type="term" value="P:neural crest cell migration"/>
    <property type="evidence" value="ECO:0007669"/>
    <property type="project" value="TreeGrafter"/>
</dbReference>
<dbReference type="AlphaFoldDB" id="A0A8C4N8I6"/>
<dbReference type="GO" id="GO:0030335">
    <property type="term" value="P:positive regulation of cell migration"/>
    <property type="evidence" value="ECO:0007669"/>
    <property type="project" value="TreeGrafter"/>
</dbReference>
<keyword evidence="4" id="KW-0812">Transmembrane</keyword>
<feature type="domain" description="Sema" evidence="5">
    <location>
        <begin position="1"/>
        <end position="84"/>
    </location>
</feature>
<proteinExistence type="predicted"/>
<dbReference type="PANTHER" id="PTHR11036:SF135">
    <property type="entry name" value="SEMAPHORIN 4D ISOFORM X1-RELATED"/>
    <property type="match status" value="1"/>
</dbReference>
<dbReference type="Gene3D" id="2.130.10.10">
    <property type="entry name" value="YVTN repeat-like/Quinoprotein amine dehydrogenase"/>
    <property type="match status" value="1"/>
</dbReference>
<dbReference type="GO" id="GO:0071526">
    <property type="term" value="P:semaphorin-plexin signaling pathway"/>
    <property type="evidence" value="ECO:0007669"/>
    <property type="project" value="TreeGrafter"/>
</dbReference>
<keyword evidence="7" id="KW-1185">Reference proteome</keyword>
<organism evidence="6 7">
    <name type="scientific">Eptatretus burgeri</name>
    <name type="common">Inshore hagfish</name>
    <dbReference type="NCBI Taxonomy" id="7764"/>
    <lineage>
        <taxon>Eukaryota</taxon>
        <taxon>Metazoa</taxon>
        <taxon>Chordata</taxon>
        <taxon>Craniata</taxon>
        <taxon>Vertebrata</taxon>
        <taxon>Cyclostomata</taxon>
        <taxon>Myxini</taxon>
        <taxon>Myxiniformes</taxon>
        <taxon>Myxinidae</taxon>
        <taxon>Eptatretinae</taxon>
        <taxon>Eptatretus</taxon>
    </lineage>
</organism>
<reference evidence="6" key="1">
    <citation type="submission" date="2025-05" db="UniProtKB">
        <authorList>
            <consortium name="Ensembl"/>
        </authorList>
    </citation>
    <scope>IDENTIFICATION</scope>
</reference>
<name>A0A8C4N8I6_EPTBU</name>
<accession>A0A8C4N8I6</accession>
<dbReference type="GO" id="GO:0005615">
    <property type="term" value="C:extracellular space"/>
    <property type="evidence" value="ECO:0007669"/>
    <property type="project" value="TreeGrafter"/>
</dbReference>
<dbReference type="GO" id="GO:0043931">
    <property type="term" value="P:ossification involved in bone maturation"/>
    <property type="evidence" value="ECO:0007669"/>
    <property type="project" value="TreeGrafter"/>
</dbReference>
<feature type="transmembrane region" description="Helical" evidence="4">
    <location>
        <begin position="154"/>
        <end position="176"/>
    </location>
</feature>
<dbReference type="Ensembl" id="ENSEBUT00000002763.1">
    <property type="protein sequence ID" value="ENSEBUP00000002410.1"/>
    <property type="gene ID" value="ENSEBUG00000001877.1"/>
</dbReference>
<dbReference type="Ensembl" id="ENSEBUT00000002768.1">
    <property type="protein sequence ID" value="ENSEBUP00000002415.1"/>
    <property type="gene ID" value="ENSEBUG00000001877.1"/>
</dbReference>
<dbReference type="SUPFAM" id="SSF103575">
    <property type="entry name" value="Plexin repeat"/>
    <property type="match status" value="1"/>
</dbReference>
<comment type="caution">
    <text evidence="3">Lacks conserved residue(s) required for the propagation of feature annotation.</text>
</comment>
<dbReference type="GO" id="GO:0000122">
    <property type="term" value="P:negative regulation of transcription by RNA polymerase II"/>
    <property type="evidence" value="ECO:0007669"/>
    <property type="project" value="TreeGrafter"/>
</dbReference>
<dbReference type="GeneTree" id="ENSGT00940000154870"/>
<sequence>MMMHTRYTCIAVEPSSPLAPQPYTLLYLGTENGELHKAVSIDGEMHIISSLKLFPGTGINILAYSAKKGLMYASSVLGVAQVPVVHCAAYRNCCHCLAARDPHCGWNLETKCCETMASNKSDLLQDLKGGCMSQCLEVDPPNPENRQTFYKRKLGLLASVCLFTSFVVLLMLWNWIRLCKSRIGHRRQHVRNIPEQRTVCRNEPTSELHCEMKVIPLT</sequence>
<evidence type="ECO:0000256" key="4">
    <source>
        <dbReference type="SAM" id="Phobius"/>
    </source>
</evidence>
<dbReference type="SMART" id="SM00423">
    <property type="entry name" value="PSI"/>
    <property type="match status" value="1"/>
</dbReference>
<keyword evidence="4" id="KW-0472">Membrane</keyword>
<dbReference type="PANTHER" id="PTHR11036">
    <property type="entry name" value="SEMAPHORIN"/>
    <property type="match status" value="1"/>
</dbReference>
<protein>
    <recommendedName>
        <fullName evidence="5">Sema domain-containing protein</fullName>
    </recommendedName>
</protein>
<dbReference type="GO" id="GO:0030215">
    <property type="term" value="F:semaphorin receptor binding"/>
    <property type="evidence" value="ECO:0007669"/>
    <property type="project" value="InterPro"/>
</dbReference>
<dbReference type="InterPro" id="IPR015943">
    <property type="entry name" value="WD40/YVTN_repeat-like_dom_sf"/>
</dbReference>
<keyword evidence="1" id="KW-1015">Disulfide bond</keyword>
<keyword evidence="4" id="KW-1133">Transmembrane helix</keyword>
<evidence type="ECO:0000256" key="3">
    <source>
        <dbReference type="PROSITE-ProRule" id="PRU00352"/>
    </source>
</evidence>
<dbReference type="InterPro" id="IPR016201">
    <property type="entry name" value="PSI"/>
</dbReference>
<dbReference type="Proteomes" id="UP000694388">
    <property type="component" value="Unplaced"/>
</dbReference>
<evidence type="ECO:0000256" key="1">
    <source>
        <dbReference type="ARBA" id="ARBA00023157"/>
    </source>
</evidence>
<dbReference type="GO" id="GO:0007411">
    <property type="term" value="P:axon guidance"/>
    <property type="evidence" value="ECO:0007669"/>
    <property type="project" value="TreeGrafter"/>
</dbReference>
<evidence type="ECO:0000256" key="2">
    <source>
        <dbReference type="ARBA" id="ARBA00023180"/>
    </source>
</evidence>
<dbReference type="SUPFAM" id="SSF101912">
    <property type="entry name" value="Sema domain"/>
    <property type="match status" value="1"/>
</dbReference>
<keyword evidence="2" id="KW-0325">Glycoprotein</keyword>
<evidence type="ECO:0000313" key="7">
    <source>
        <dbReference type="Proteomes" id="UP000694388"/>
    </source>
</evidence>
<dbReference type="GO" id="GO:0005886">
    <property type="term" value="C:plasma membrane"/>
    <property type="evidence" value="ECO:0007669"/>
    <property type="project" value="TreeGrafter"/>
</dbReference>
<dbReference type="Gene3D" id="3.30.1680.10">
    <property type="entry name" value="ligand-binding face of the semaphorins, domain 2"/>
    <property type="match status" value="1"/>
</dbReference>
<evidence type="ECO:0000259" key="5">
    <source>
        <dbReference type="PROSITE" id="PS51004"/>
    </source>
</evidence>
<dbReference type="InterPro" id="IPR027231">
    <property type="entry name" value="Semaphorin"/>
</dbReference>
<dbReference type="PROSITE" id="PS51004">
    <property type="entry name" value="SEMA"/>
    <property type="match status" value="1"/>
</dbReference>
<evidence type="ECO:0000313" key="6">
    <source>
        <dbReference type="Ensembl" id="ENSEBUP00000002410.1"/>
    </source>
</evidence>
<dbReference type="InterPro" id="IPR036352">
    <property type="entry name" value="Semap_dom_sf"/>
</dbReference>
<dbReference type="InterPro" id="IPR001627">
    <property type="entry name" value="Semap_dom"/>
</dbReference>